<dbReference type="Pfam" id="PF01370">
    <property type="entry name" value="Epimerase"/>
    <property type="match status" value="1"/>
</dbReference>
<dbReference type="SUPFAM" id="SSF51735">
    <property type="entry name" value="NAD(P)-binding Rossmann-fold domains"/>
    <property type="match status" value="1"/>
</dbReference>
<dbReference type="Proteomes" id="UP000017819">
    <property type="component" value="Unassembled WGS sequence"/>
</dbReference>
<evidence type="ECO:0000313" key="3">
    <source>
        <dbReference type="EMBL" id="ESR25893.1"/>
    </source>
</evidence>
<keyword evidence="1" id="KW-0520">NAD</keyword>
<dbReference type="Gene3D" id="3.40.50.720">
    <property type="entry name" value="NAD(P)-binding Rossmann-like Domain"/>
    <property type="match status" value="1"/>
</dbReference>
<feature type="domain" description="NAD-dependent epimerase/dehydratase" evidence="2">
    <location>
        <begin position="95"/>
        <end position="214"/>
    </location>
</feature>
<comment type="caution">
    <text evidence="3">The sequence shown here is derived from an EMBL/GenBank/DDBJ whole genome shotgun (WGS) entry which is preliminary data.</text>
</comment>
<organism evidence="3 4">
    <name type="scientific">Lutibaculum baratangense AMV1</name>
    <dbReference type="NCBI Taxonomy" id="631454"/>
    <lineage>
        <taxon>Bacteria</taxon>
        <taxon>Pseudomonadati</taxon>
        <taxon>Pseudomonadota</taxon>
        <taxon>Alphaproteobacteria</taxon>
        <taxon>Hyphomicrobiales</taxon>
        <taxon>Tepidamorphaceae</taxon>
        <taxon>Lutibaculum</taxon>
    </lineage>
</organism>
<dbReference type="InterPro" id="IPR036291">
    <property type="entry name" value="NAD(P)-bd_dom_sf"/>
</dbReference>
<dbReference type="STRING" id="631454.N177_1228"/>
<reference evidence="3 4" key="1">
    <citation type="journal article" date="2014" name="Genome Announc.">
        <title>Draft Genome Sequence of Lutibaculum baratangense Strain AMV1T, Isolated from a Mud Volcano in Andamans, India.</title>
        <authorList>
            <person name="Singh A."/>
            <person name="Sreenivas A."/>
            <person name="Sathyanarayana Reddy G."/>
            <person name="Pinnaka A.K."/>
            <person name="Shivaji S."/>
        </authorList>
    </citation>
    <scope>NUCLEOTIDE SEQUENCE [LARGE SCALE GENOMIC DNA]</scope>
    <source>
        <strain evidence="3 4">AMV1</strain>
    </source>
</reference>
<accession>V4TIZ4</accession>
<dbReference type="PATRIC" id="fig|631454.5.peg.1213"/>
<dbReference type="RefSeq" id="WP_023431373.1">
    <property type="nucleotide sequence ID" value="NZ_AWXZ01000017.1"/>
</dbReference>
<dbReference type="AlphaFoldDB" id="V4TIZ4"/>
<sequence length="293" mass="31166">MNRLFVFGLGYSATTLARRLLAGGWRVGGTVRSEEKAAALKDEGVEAVVFDGGRDGSAVAAEAMAGASHLLTSISPGEEGDPVLLTHRDAIAAQAETLRWIGYLSTIGVYGDAGGAWIDEETSPEPPNARTKRRVEAEAQWLALGRAIGVPTAVFRIAGIYGPGRNQLRQLKEGTAKRLVKPGQVFNRIHVDDIASAVAASMARPAQGRVYNLADDLPMPPQDVVTFAAGLLGVEPPPEVPFETAELSPMARSFYASSKRVSNRRIKEELGVELRYPTYREGLTALAAAGEGA</sequence>
<name>V4TIZ4_9HYPH</name>
<dbReference type="InterPro" id="IPR001509">
    <property type="entry name" value="Epimerase_deHydtase"/>
</dbReference>
<dbReference type="PANTHER" id="PTHR43574">
    <property type="entry name" value="EPIMERASE-RELATED"/>
    <property type="match status" value="1"/>
</dbReference>
<dbReference type="EMBL" id="AWXZ01000017">
    <property type="protein sequence ID" value="ESR25893.1"/>
    <property type="molecule type" value="Genomic_DNA"/>
</dbReference>
<evidence type="ECO:0000313" key="4">
    <source>
        <dbReference type="Proteomes" id="UP000017819"/>
    </source>
</evidence>
<gene>
    <name evidence="3" type="ORF">N177_1228</name>
</gene>
<dbReference type="CDD" id="cd05266">
    <property type="entry name" value="SDR_a4"/>
    <property type="match status" value="1"/>
</dbReference>
<proteinExistence type="predicted"/>
<protein>
    <submittedName>
        <fullName evidence="3">Nucleoside-diphosphate-sugar epimerase</fullName>
    </submittedName>
</protein>
<evidence type="ECO:0000256" key="1">
    <source>
        <dbReference type="ARBA" id="ARBA00023027"/>
    </source>
</evidence>
<evidence type="ECO:0000259" key="2">
    <source>
        <dbReference type="Pfam" id="PF01370"/>
    </source>
</evidence>
<dbReference type="eggNOG" id="COG0451">
    <property type="taxonomic scope" value="Bacteria"/>
</dbReference>
<keyword evidence="4" id="KW-1185">Reference proteome</keyword>
<dbReference type="OrthoDB" id="9808276at2"/>